<keyword evidence="9" id="KW-1185">Reference proteome</keyword>
<dbReference type="Proteomes" id="UP000836597">
    <property type="component" value="Chromosome"/>
</dbReference>
<feature type="binding site" evidence="6">
    <location>
        <position position="78"/>
    </location>
    <ligand>
        <name>S-adenosyl-L-methionine</name>
        <dbReference type="ChEBI" id="CHEBI:59789"/>
    </ligand>
</feature>
<keyword evidence="1 6" id="KW-0963">Cytoplasm</keyword>
<dbReference type="SUPFAM" id="SSF53335">
    <property type="entry name" value="S-adenosyl-L-methionine-dependent methyltransferases"/>
    <property type="match status" value="1"/>
</dbReference>
<evidence type="ECO:0000313" key="9">
    <source>
        <dbReference type="Proteomes" id="UP001071230"/>
    </source>
</evidence>
<dbReference type="Proteomes" id="UP001071230">
    <property type="component" value="Unassembled WGS sequence"/>
</dbReference>
<feature type="binding site" evidence="6">
    <location>
        <position position="148"/>
    </location>
    <ligand>
        <name>S-adenosyl-L-methionine</name>
        <dbReference type="ChEBI" id="CHEBI:59789"/>
    </ligand>
</feature>
<comment type="similarity">
    <text evidence="6">Belongs to the methyltransferase superfamily. RNA methyltransferase RsmG family.</text>
</comment>
<dbReference type="GO" id="GO:0005829">
    <property type="term" value="C:cytosol"/>
    <property type="evidence" value="ECO:0007669"/>
    <property type="project" value="TreeGrafter"/>
</dbReference>
<keyword evidence="5 6" id="KW-0949">S-adenosyl-L-methionine</keyword>
<evidence type="ECO:0000256" key="6">
    <source>
        <dbReference type="HAMAP-Rule" id="MF_00074"/>
    </source>
</evidence>
<evidence type="ECO:0000256" key="1">
    <source>
        <dbReference type="ARBA" id="ARBA00022490"/>
    </source>
</evidence>
<comment type="subcellular location">
    <subcellularLocation>
        <location evidence="6">Cytoplasm</location>
    </subcellularLocation>
</comment>
<feature type="binding site" evidence="6">
    <location>
        <begin position="129"/>
        <end position="130"/>
    </location>
    <ligand>
        <name>S-adenosyl-L-methionine</name>
        <dbReference type="ChEBI" id="CHEBI:59789"/>
    </ligand>
</feature>
<keyword evidence="2 6" id="KW-0698">rRNA processing</keyword>
<gene>
    <name evidence="6" type="primary">rsmG</name>
    <name evidence="7" type="ORF">DEACI_0444</name>
    <name evidence="8" type="ORF">DEACI_1844</name>
</gene>
<dbReference type="KEGG" id="aacx:DEACI_0444"/>
<feature type="binding site" evidence="6">
    <location>
        <position position="83"/>
    </location>
    <ligand>
        <name>S-adenosyl-L-methionine</name>
        <dbReference type="ChEBI" id="CHEBI:59789"/>
    </ligand>
</feature>
<evidence type="ECO:0000256" key="3">
    <source>
        <dbReference type="ARBA" id="ARBA00022603"/>
    </source>
</evidence>
<evidence type="ECO:0000313" key="8">
    <source>
        <dbReference type="EMBL" id="CEJ07381.1"/>
    </source>
</evidence>
<organism evidence="7">
    <name type="scientific">Acididesulfobacillus acetoxydans</name>
    <dbReference type="NCBI Taxonomy" id="1561005"/>
    <lineage>
        <taxon>Bacteria</taxon>
        <taxon>Bacillati</taxon>
        <taxon>Bacillota</taxon>
        <taxon>Clostridia</taxon>
        <taxon>Eubacteriales</taxon>
        <taxon>Peptococcaceae</taxon>
        <taxon>Acididesulfobacillus</taxon>
    </lineage>
</organism>
<dbReference type="EMBL" id="CDGJ01000052">
    <property type="protein sequence ID" value="CEJ07381.1"/>
    <property type="molecule type" value="Genomic_DNA"/>
</dbReference>
<evidence type="ECO:0000256" key="5">
    <source>
        <dbReference type="ARBA" id="ARBA00022691"/>
    </source>
</evidence>
<dbReference type="PANTHER" id="PTHR31760:SF0">
    <property type="entry name" value="S-ADENOSYL-L-METHIONINE-DEPENDENT METHYLTRANSFERASES SUPERFAMILY PROTEIN"/>
    <property type="match status" value="1"/>
</dbReference>
<dbReference type="InterPro" id="IPR029063">
    <property type="entry name" value="SAM-dependent_MTases_sf"/>
</dbReference>
<keyword evidence="4 6" id="KW-0808">Transferase</keyword>
<name>A0A8S0Y1Q6_9FIRM</name>
<dbReference type="EMBL" id="LR746496">
    <property type="protein sequence ID" value="CAA7599815.1"/>
    <property type="molecule type" value="Genomic_DNA"/>
</dbReference>
<sequence>MWNEEMVRLAEMAEGKLGLSLNEEQVEQFSVYAEMLLEWNARVNLTGITSVGDVIVKHFLDSLVLAGYELGDRFCDVGTGGGFPGIPVKIAVPDLKVTLVDSLGKKVAFLKAVCAKLGLKQVECLQMRAEDLGYVGGARGRFDSAAARGVAVLPVVLEYVLPLLKRGGLFFALKGTRAAEEVAMSGRALAELGGEIEDIRDFGLGPQAEHRALILVRKVKETPAGYPRRAGVPGKKPLM</sequence>
<dbReference type="Pfam" id="PF02527">
    <property type="entry name" value="GidB"/>
    <property type="match status" value="1"/>
</dbReference>
<comment type="function">
    <text evidence="6">Specifically methylates the N7 position of a guanine in 16S rRNA.</text>
</comment>
<comment type="caution">
    <text evidence="6">Lacks conserved residue(s) required for the propagation of feature annotation.</text>
</comment>
<dbReference type="HAMAP" id="MF_00074">
    <property type="entry name" value="16SrRNA_methyltr_G"/>
    <property type="match status" value="1"/>
</dbReference>
<reference evidence="7" key="2">
    <citation type="submission" date="2020-01" db="EMBL/GenBank/DDBJ databases">
        <authorList>
            <person name="Hornung B."/>
        </authorList>
    </citation>
    <scope>NUCLEOTIDE SEQUENCE</scope>
    <source>
        <strain evidence="7">PacBioINE</strain>
    </source>
</reference>
<dbReference type="EC" id="2.1.1.-" evidence="6"/>
<dbReference type="AlphaFoldDB" id="A0A8S0Y1Q6"/>
<evidence type="ECO:0000256" key="2">
    <source>
        <dbReference type="ARBA" id="ARBA00022552"/>
    </source>
</evidence>
<dbReference type="FunFam" id="3.40.50.150:FF:000041">
    <property type="entry name" value="Ribosomal RNA small subunit methyltransferase G"/>
    <property type="match status" value="1"/>
</dbReference>
<dbReference type="Gene3D" id="3.40.50.150">
    <property type="entry name" value="Vaccinia Virus protein VP39"/>
    <property type="match status" value="1"/>
</dbReference>
<accession>A0A8S0Y1Q6</accession>
<proteinExistence type="inferred from homology"/>
<evidence type="ECO:0000256" key="4">
    <source>
        <dbReference type="ARBA" id="ARBA00022679"/>
    </source>
</evidence>
<dbReference type="GO" id="GO:0070043">
    <property type="term" value="F:rRNA (guanine-N7-)-methyltransferase activity"/>
    <property type="evidence" value="ECO:0007669"/>
    <property type="project" value="UniProtKB-UniRule"/>
</dbReference>
<dbReference type="PANTHER" id="PTHR31760">
    <property type="entry name" value="S-ADENOSYL-L-METHIONINE-DEPENDENT METHYLTRANSFERASES SUPERFAMILY PROTEIN"/>
    <property type="match status" value="1"/>
</dbReference>
<protein>
    <recommendedName>
        <fullName evidence="6">Ribosomal RNA small subunit methyltransferase G</fullName>
        <ecNumber evidence="6">2.1.1.-</ecNumber>
    </recommendedName>
    <alternativeName>
        <fullName evidence="6">16S rRNA 7-methylguanosine methyltransferase</fullName>
        <shortName evidence="6">16S rRNA m7G methyltransferase</shortName>
    </alternativeName>
</protein>
<evidence type="ECO:0000313" key="7">
    <source>
        <dbReference type="EMBL" id="CAA7599815.1"/>
    </source>
</evidence>
<dbReference type="NCBIfam" id="TIGR00138">
    <property type="entry name" value="rsmG_gidB"/>
    <property type="match status" value="1"/>
</dbReference>
<dbReference type="InterPro" id="IPR003682">
    <property type="entry name" value="rRNA_ssu_MeTfrase_G"/>
</dbReference>
<reference evidence="8" key="1">
    <citation type="submission" date="2014-11" db="EMBL/GenBank/DDBJ databases">
        <authorList>
            <person name="Hornung B.V."/>
        </authorList>
    </citation>
    <scope>NUCLEOTIDE SEQUENCE</scope>
    <source>
        <strain evidence="8">INE</strain>
    </source>
</reference>
<dbReference type="PIRSF" id="PIRSF003078">
    <property type="entry name" value="GidB"/>
    <property type="match status" value="1"/>
</dbReference>
<dbReference type="RefSeq" id="WP_372503591.1">
    <property type="nucleotide sequence ID" value="NZ_CDGJ01000052.1"/>
</dbReference>
<keyword evidence="3 6" id="KW-0489">Methyltransferase</keyword>